<reference evidence="1 2" key="1">
    <citation type="journal article" date="2013" name="PLoS Genet.">
        <title>The genome and development-dependent transcriptomes of Pyronema confluens: a window into fungal evolution.</title>
        <authorList>
            <person name="Traeger S."/>
            <person name="Altegoer F."/>
            <person name="Freitag M."/>
            <person name="Gabaldon T."/>
            <person name="Kempken F."/>
            <person name="Kumar A."/>
            <person name="Marcet-Houben M."/>
            <person name="Poggeler S."/>
            <person name="Stajich J.E."/>
            <person name="Nowrousian M."/>
        </authorList>
    </citation>
    <scope>NUCLEOTIDE SEQUENCE [LARGE SCALE GENOMIC DNA]</scope>
    <source>
        <strain evidence="2">CBS 100304</strain>
        <tissue evidence="1">Vegetative mycelium</tissue>
    </source>
</reference>
<dbReference type="EMBL" id="HF935844">
    <property type="protein sequence ID" value="CCX32391.1"/>
    <property type="molecule type" value="Genomic_DNA"/>
</dbReference>
<name>U4LVB6_PYROM</name>
<keyword evidence="2" id="KW-1185">Reference proteome</keyword>
<proteinExistence type="predicted"/>
<evidence type="ECO:0000313" key="1">
    <source>
        <dbReference type="EMBL" id="CCX32391.1"/>
    </source>
</evidence>
<dbReference type="AlphaFoldDB" id="U4LVB6"/>
<evidence type="ECO:0000313" key="2">
    <source>
        <dbReference type="Proteomes" id="UP000018144"/>
    </source>
</evidence>
<organism evidence="1 2">
    <name type="scientific">Pyronema omphalodes (strain CBS 100304)</name>
    <name type="common">Pyronema confluens</name>
    <dbReference type="NCBI Taxonomy" id="1076935"/>
    <lineage>
        <taxon>Eukaryota</taxon>
        <taxon>Fungi</taxon>
        <taxon>Dikarya</taxon>
        <taxon>Ascomycota</taxon>
        <taxon>Pezizomycotina</taxon>
        <taxon>Pezizomycetes</taxon>
        <taxon>Pezizales</taxon>
        <taxon>Pyronemataceae</taxon>
        <taxon>Pyronema</taxon>
    </lineage>
</organism>
<gene>
    <name evidence="1" type="ORF">PCON_13040</name>
</gene>
<sequence length="108" mass="12029">MMRLPSMSLPIPKPKSPLPLYAVRLEEFVLDILLMVLQRIDDVPISAVLLTVGLGTGSVMDLSISIVIAFVELRTFGRLCCEVLWLRDLNCMGCMNLFLNAVNVVVHE</sequence>
<protein>
    <submittedName>
        <fullName evidence="1">Uncharacterized protein</fullName>
    </submittedName>
</protein>
<accession>U4LVB6</accession>
<dbReference type="Proteomes" id="UP000018144">
    <property type="component" value="Unassembled WGS sequence"/>
</dbReference>